<dbReference type="EMBL" id="JBEVCJ010000003">
    <property type="protein sequence ID" value="MET1254334.1"/>
    <property type="molecule type" value="Genomic_DNA"/>
</dbReference>
<organism evidence="1 2">
    <name type="scientific">Aliikangiella maris</name>
    <dbReference type="NCBI Taxonomy" id="3162458"/>
    <lineage>
        <taxon>Bacteria</taxon>
        <taxon>Pseudomonadati</taxon>
        <taxon>Pseudomonadota</taxon>
        <taxon>Gammaproteobacteria</taxon>
        <taxon>Oceanospirillales</taxon>
        <taxon>Pleioneaceae</taxon>
        <taxon>Aliikangiella</taxon>
    </lineage>
</organism>
<comment type="caution">
    <text evidence="1">The sequence shown here is derived from an EMBL/GenBank/DDBJ whole genome shotgun (WGS) entry which is preliminary data.</text>
</comment>
<evidence type="ECO:0000313" key="1">
    <source>
        <dbReference type="EMBL" id="MET1254334.1"/>
    </source>
</evidence>
<proteinExistence type="predicted"/>
<reference evidence="1 2" key="1">
    <citation type="submission" date="2024-06" db="EMBL/GenBank/DDBJ databases">
        <authorList>
            <person name="Li F."/>
        </authorList>
    </citation>
    <scope>NUCLEOTIDE SEQUENCE [LARGE SCALE GENOMIC DNA]</scope>
    <source>
        <strain evidence="1 2">GXAS 311</strain>
    </source>
</reference>
<dbReference type="Proteomes" id="UP001548189">
    <property type="component" value="Unassembled WGS sequence"/>
</dbReference>
<sequence length="52" mass="5729">MNNTKMKMSLISLGVLSALNLNAAELFNTQKTFTQATQLMASNPSINQAYTY</sequence>
<accession>A0ABV2BQX3</accession>
<name>A0ABV2BQX3_9GAMM</name>
<evidence type="ECO:0000313" key="2">
    <source>
        <dbReference type="Proteomes" id="UP001548189"/>
    </source>
</evidence>
<protein>
    <submittedName>
        <fullName evidence="1">Uncharacterized protein</fullName>
    </submittedName>
</protein>
<keyword evidence="2" id="KW-1185">Reference proteome</keyword>
<gene>
    <name evidence="1" type="ORF">ABVT43_04250</name>
</gene>